<feature type="non-terminal residue" evidence="3">
    <location>
        <position position="757"/>
    </location>
</feature>
<feature type="region of interest" description="Disordered" evidence="1">
    <location>
        <begin position="507"/>
        <end position="540"/>
    </location>
</feature>
<feature type="region of interest" description="Disordered" evidence="1">
    <location>
        <begin position="731"/>
        <end position="757"/>
    </location>
</feature>
<feature type="region of interest" description="Disordered" evidence="1">
    <location>
        <begin position="657"/>
        <end position="691"/>
    </location>
</feature>
<dbReference type="RefSeq" id="XP_037898866.1">
    <property type="nucleotide sequence ID" value="XM_038042938.1"/>
</dbReference>
<feature type="region of interest" description="Disordered" evidence="1">
    <location>
        <begin position="435"/>
        <end position="486"/>
    </location>
</feature>
<reference evidence="3" key="1">
    <citation type="submission" date="2025-08" db="UniProtKB">
        <authorList>
            <consortium name="RefSeq"/>
        </authorList>
    </citation>
    <scope>IDENTIFICATION</scope>
    <source>
        <tissue evidence="3">Whole body pupa</tissue>
    </source>
</reference>
<feature type="region of interest" description="Disordered" evidence="1">
    <location>
        <begin position="607"/>
        <end position="645"/>
    </location>
</feature>
<feature type="compositionally biased region" description="Acidic residues" evidence="1">
    <location>
        <begin position="742"/>
        <end position="757"/>
    </location>
</feature>
<feature type="compositionally biased region" description="Polar residues" evidence="1">
    <location>
        <begin position="657"/>
        <end position="689"/>
    </location>
</feature>
<gene>
    <name evidence="3" type="primary">LOC119643554</name>
</gene>
<accession>A0A9C5ZE90</accession>
<organism evidence="2 3">
    <name type="scientific">Glossina fuscipes</name>
    <dbReference type="NCBI Taxonomy" id="7396"/>
    <lineage>
        <taxon>Eukaryota</taxon>
        <taxon>Metazoa</taxon>
        <taxon>Ecdysozoa</taxon>
        <taxon>Arthropoda</taxon>
        <taxon>Hexapoda</taxon>
        <taxon>Insecta</taxon>
        <taxon>Pterygota</taxon>
        <taxon>Neoptera</taxon>
        <taxon>Endopterygota</taxon>
        <taxon>Diptera</taxon>
        <taxon>Brachycera</taxon>
        <taxon>Muscomorpha</taxon>
        <taxon>Hippoboscoidea</taxon>
        <taxon>Glossinidae</taxon>
        <taxon>Glossina</taxon>
    </lineage>
</organism>
<feature type="region of interest" description="Disordered" evidence="1">
    <location>
        <begin position="396"/>
        <end position="415"/>
    </location>
</feature>
<dbReference type="GeneID" id="119643554"/>
<feature type="compositionally biased region" description="Low complexity" evidence="1">
    <location>
        <begin position="401"/>
        <end position="415"/>
    </location>
</feature>
<dbReference type="AlphaFoldDB" id="A0A9C5ZE90"/>
<evidence type="ECO:0000313" key="3">
    <source>
        <dbReference type="RefSeq" id="XP_037898866.1"/>
    </source>
</evidence>
<evidence type="ECO:0000256" key="1">
    <source>
        <dbReference type="SAM" id="MobiDB-lite"/>
    </source>
</evidence>
<name>A0A9C5ZE90_9MUSC</name>
<keyword evidence="2" id="KW-1185">Reference proteome</keyword>
<dbReference type="Proteomes" id="UP000092443">
    <property type="component" value="Unplaced"/>
</dbReference>
<feature type="compositionally biased region" description="Low complexity" evidence="1">
    <location>
        <begin position="477"/>
        <end position="486"/>
    </location>
</feature>
<dbReference type="KEGG" id="gfs:119643554"/>
<protein>
    <submittedName>
        <fullName evidence="3">Anillin-like</fullName>
    </submittedName>
</protein>
<sequence length="757" mass="85301">MDLGIEINIMTDKHVEVQVQVEEQEMTTTDEEQTVEAQVRTTSKQIDGAQQERERIDQTSISALNLRNTPRKCLQRLGVLYSNTDDLSSPIHRTEGQFHADTEERKEGACTKPKRKLNKLAALAESINQWEDDITHHNIKASGKLSSIPPPKPDLPSRGRMKCIASDSITANKQIDNTRNLKDKDEGIFSLEAQGFERRESFTLKLPYGFGKEQREVQEDIQEKPSNIDKEKEKRTECDKININKFAKQSYEEKKLNQPAENEKVATAKPGIVSARTALFENQTQNVQKPQKDPTELSLKERMKLFEKNKGEALIPKAPLGMAAPIGKLLHDSQKGKDEQGAVSSSNLLLNKCSTDRNVRAKVAALMQASNENKIKDDIRKQREEDMQVLSNRFNKQKRLQVATGQQHQQDQGELQVEAPTGALVTRTKAMVKLQSLTPTTPPLPSSKSAPTPYAKRRSSGNAIDNNKRARKSAGLSNFDSNESFSDNEINYCTAATAPALNMADEMKESRQPLNRRDQQRNQLQQEKFEDREEESEDSLMEIKNCEDDVSAAEAYGRDEILNEHQVSKTQRTKIKEVRYAEKDYYIQSRQPESSSEDSIDDYLEEALDGQDDGDDDNTQSEDEKEEKYDSHLSKGSLGTTASHSFSFRKTPTTIYKTIDGKSNNDSFQTPTTSRGTTVNANNLSSGGSYMQPVKSELSVNKENDNMVTLVHTSASSTSTPIRKICREQQVPQFHNFHSEDSEYTDGDLTQSDEEMD</sequence>
<proteinExistence type="predicted"/>
<feature type="compositionally biased region" description="Basic and acidic residues" evidence="1">
    <location>
        <begin position="507"/>
        <end position="520"/>
    </location>
</feature>
<feature type="compositionally biased region" description="Acidic residues" evidence="1">
    <location>
        <begin position="607"/>
        <end position="625"/>
    </location>
</feature>
<feature type="region of interest" description="Disordered" evidence="1">
    <location>
        <begin position="216"/>
        <end position="235"/>
    </location>
</feature>
<evidence type="ECO:0000313" key="2">
    <source>
        <dbReference type="Proteomes" id="UP000092443"/>
    </source>
</evidence>